<evidence type="ECO:0000256" key="5">
    <source>
        <dbReference type="ARBA" id="ARBA00017467"/>
    </source>
</evidence>
<dbReference type="Proteomes" id="UP000836402">
    <property type="component" value="Unassembled WGS sequence"/>
</dbReference>
<evidence type="ECO:0000256" key="7">
    <source>
        <dbReference type="ARBA" id="ARBA00022824"/>
    </source>
</evidence>
<gene>
    <name evidence="11" type="primary">ALG14</name>
    <name evidence="14" type="ORF">A4X03_0g6764</name>
    <name evidence="13" type="ORF">JKIAZH3_G2746</name>
</gene>
<comment type="caution">
    <text evidence="14">The sequence shown here is derived from an EMBL/GenBank/DDBJ whole genome shotgun (WGS) entry which is preliminary data.</text>
</comment>
<dbReference type="Proteomes" id="UP000077671">
    <property type="component" value="Unassembled WGS sequence"/>
</dbReference>
<reference evidence="14" key="1">
    <citation type="submission" date="2016-04" db="EMBL/GenBank/DDBJ databases">
        <authorList>
            <person name="Nguyen H.D."/>
            <person name="Kesanakurti P."/>
            <person name="Cullis J."/>
            <person name="Levesque C.A."/>
            <person name="Hambleton S."/>
        </authorList>
    </citation>
    <scope>NUCLEOTIDE SEQUENCE</scope>
    <source>
        <strain evidence="14">DAOMC 238032</strain>
    </source>
</reference>
<evidence type="ECO:0000256" key="9">
    <source>
        <dbReference type="ARBA" id="ARBA00023136"/>
    </source>
</evidence>
<comment type="similarity">
    <text evidence="3 11">Belongs to the ALG14 family.</text>
</comment>
<evidence type="ECO:0000256" key="4">
    <source>
        <dbReference type="ARBA" id="ARBA00011335"/>
    </source>
</evidence>
<dbReference type="InterPro" id="IPR013969">
    <property type="entry name" value="Oligosacch_biosynth_Alg14"/>
</dbReference>
<feature type="region of interest" description="Disordered" evidence="12">
    <location>
        <begin position="179"/>
        <end position="198"/>
    </location>
</feature>
<evidence type="ECO:0000256" key="1">
    <source>
        <dbReference type="ARBA" id="ARBA00004389"/>
    </source>
</evidence>
<reference evidence="14" key="2">
    <citation type="journal article" date="2019" name="IMA Fungus">
        <title>Genome sequencing and comparison of five Tilletia species to identify candidate genes for the detection of regulated species infecting wheat.</title>
        <authorList>
            <person name="Nguyen H.D.T."/>
            <person name="Sultana T."/>
            <person name="Kesanakurti P."/>
            <person name="Hambleton S."/>
        </authorList>
    </citation>
    <scope>NUCLEOTIDE SEQUENCE</scope>
    <source>
        <strain evidence="14">DAOMC 238032</strain>
    </source>
</reference>
<comment type="subunit">
    <text evidence="4 11">Heterodimer with ALG13 to form a functional enzyme.</text>
</comment>
<name>A0A177U2N1_9BASI</name>
<evidence type="ECO:0000256" key="3">
    <source>
        <dbReference type="ARBA" id="ARBA00009731"/>
    </source>
</evidence>
<evidence type="ECO:0000256" key="8">
    <source>
        <dbReference type="ARBA" id="ARBA00022989"/>
    </source>
</evidence>
<keyword evidence="8 11" id="KW-1133">Transmembrane helix</keyword>
<feature type="compositionally biased region" description="Basic and acidic residues" evidence="12">
    <location>
        <begin position="117"/>
        <end position="128"/>
    </location>
</feature>
<evidence type="ECO:0000256" key="2">
    <source>
        <dbReference type="ARBA" id="ARBA00004590"/>
    </source>
</evidence>
<dbReference type="GO" id="GO:0043541">
    <property type="term" value="C:UDP-N-acetylglucosamine transferase complex"/>
    <property type="evidence" value="ECO:0007669"/>
    <property type="project" value="TreeGrafter"/>
</dbReference>
<feature type="region of interest" description="Disordered" evidence="12">
    <location>
        <begin position="103"/>
        <end position="135"/>
    </location>
</feature>
<evidence type="ECO:0000313" key="15">
    <source>
        <dbReference type="Proteomes" id="UP000077671"/>
    </source>
</evidence>
<keyword evidence="9 11" id="KW-0472">Membrane</keyword>
<dbReference type="GO" id="GO:0006488">
    <property type="term" value="P:dolichol-linked oligosaccharide biosynthetic process"/>
    <property type="evidence" value="ECO:0007669"/>
    <property type="project" value="InterPro"/>
</dbReference>
<dbReference type="EMBL" id="CAJHJG010006084">
    <property type="protein sequence ID" value="CAD6954796.1"/>
    <property type="molecule type" value="Genomic_DNA"/>
</dbReference>
<evidence type="ECO:0000313" key="16">
    <source>
        <dbReference type="Proteomes" id="UP000836402"/>
    </source>
</evidence>
<accession>A0A177U2N1</accession>
<dbReference type="EMBL" id="LWDD02001391">
    <property type="protein sequence ID" value="KAE8248487.1"/>
    <property type="molecule type" value="Genomic_DNA"/>
</dbReference>
<evidence type="ECO:0000313" key="13">
    <source>
        <dbReference type="EMBL" id="CAD6954796.1"/>
    </source>
</evidence>
<evidence type="ECO:0000313" key="14">
    <source>
        <dbReference type="EMBL" id="KAE8248487.1"/>
    </source>
</evidence>
<organism evidence="14 15">
    <name type="scientific">Tilletia caries</name>
    <name type="common">wheat bunt fungus</name>
    <dbReference type="NCBI Taxonomy" id="13290"/>
    <lineage>
        <taxon>Eukaryota</taxon>
        <taxon>Fungi</taxon>
        <taxon>Dikarya</taxon>
        <taxon>Basidiomycota</taxon>
        <taxon>Ustilaginomycotina</taxon>
        <taxon>Exobasidiomycetes</taxon>
        <taxon>Tilletiales</taxon>
        <taxon>Tilletiaceae</taxon>
        <taxon>Tilletia</taxon>
    </lineage>
</organism>
<evidence type="ECO:0000256" key="12">
    <source>
        <dbReference type="SAM" id="MobiDB-lite"/>
    </source>
</evidence>
<feature type="transmembrane region" description="Helical" evidence="11">
    <location>
        <begin position="12"/>
        <end position="37"/>
    </location>
</feature>
<comment type="subcellular location">
    <subcellularLocation>
        <location evidence="1 11">Endoplasmic reticulum membrane</location>
        <topology evidence="1 11">Single-pass membrane protein</topology>
    </subcellularLocation>
    <subcellularLocation>
        <location evidence="2">Nucleus membrane</location>
        <topology evidence="2">Single-pass membrane protein</topology>
    </subcellularLocation>
</comment>
<evidence type="ECO:0000256" key="11">
    <source>
        <dbReference type="RuleBase" id="RU362127"/>
    </source>
</evidence>
<protein>
    <recommendedName>
        <fullName evidence="5 11">UDP-N-acetylglucosamine transferase subunit ALG14</fullName>
    </recommendedName>
    <alternativeName>
        <fullName evidence="10 11">Asparagine-linked glycosylation protein 14</fullName>
    </alternativeName>
</protein>
<dbReference type="GO" id="GO:0031965">
    <property type="term" value="C:nuclear membrane"/>
    <property type="evidence" value="ECO:0007669"/>
    <property type="project" value="UniProtKB-SubCell"/>
</dbReference>
<keyword evidence="6 11" id="KW-0812">Transmembrane</keyword>
<evidence type="ECO:0000256" key="10">
    <source>
        <dbReference type="ARBA" id="ARBA00032062"/>
    </source>
</evidence>
<keyword evidence="7 11" id="KW-0256">Endoplasmic reticulum</keyword>
<dbReference type="PANTHER" id="PTHR12154:SF4">
    <property type="entry name" value="UDP-N-ACETYLGLUCOSAMINE TRANSFERASE SUBUNIT ALG14 HOMOLOG"/>
    <property type="match status" value="1"/>
</dbReference>
<reference evidence="13" key="3">
    <citation type="submission" date="2020-10" db="EMBL/GenBank/DDBJ databases">
        <authorList>
            <person name="Sedaghatjoo S."/>
        </authorList>
    </citation>
    <scope>NUCLEOTIDE SEQUENCE</scope>
    <source>
        <strain evidence="13">AZH3</strain>
    </source>
</reference>
<dbReference type="AlphaFoldDB" id="A0A177U2N1"/>
<evidence type="ECO:0000256" key="6">
    <source>
        <dbReference type="ARBA" id="ARBA00022692"/>
    </source>
</evidence>
<dbReference type="Pfam" id="PF08660">
    <property type="entry name" value="Alg14"/>
    <property type="match status" value="1"/>
</dbReference>
<dbReference type="PANTHER" id="PTHR12154">
    <property type="entry name" value="GLYCOSYL TRANSFERASE-RELATED"/>
    <property type="match status" value="1"/>
</dbReference>
<proteinExistence type="inferred from homology"/>
<keyword evidence="16" id="KW-1185">Reference proteome</keyword>
<dbReference type="GO" id="GO:0004577">
    <property type="term" value="F:N-acetylglucosaminyldiphosphodolichol N-acetylglucosaminyltransferase activity"/>
    <property type="evidence" value="ECO:0007669"/>
    <property type="project" value="TreeGrafter"/>
</dbReference>
<comment type="function">
    <text evidence="11">Involved in protein N-glycosylation. Essential for the second step of the dolichol-linked oligosaccharide pathway. Anchors the catalytic subunit ALG13 to the ER.</text>
</comment>
<sequence length="280" mass="31001">MSASVGQPQRVWATLALVVVLLGLLLALRLVLIVPILRKKAGLKVNQKPRKRSEDESIKVAVFLGSGGHTAEMLKLVSALDPARYTERIYFVSHGDQFSSQKARELETSLASTRTRIKSESRREKDDTSDSTPRVVVEELPRARRVHQSFATTPLTAAQCLLVCIDHVLVRPLKASWRTGTRPRRRPQSDSGRSPPVSRKNDVFADLLLLNGPGTCVPLVLAVYIRKVLGLHAPHIMYVESFARVRSLSLSAKLLQGLVDTFVVQWPEASSGAECRGWLV</sequence>